<dbReference type="Pfam" id="PF10861">
    <property type="entry name" value="DUF2784"/>
    <property type="match status" value="1"/>
</dbReference>
<evidence type="ECO:0000313" key="2">
    <source>
        <dbReference type="EMBL" id="SVB72744.1"/>
    </source>
</evidence>
<sequence length="121" mass="14003">MYYSLGANLTFAIHFAFIVFVIFGALILFVSKKIAFIHIPSVIYGAYIELSHSICPLTYLENWFLKQADLKSYSSTFIEHYLIPIVYPDNLTAELQFYLGFLLILTNIVIYVLAIKFFKQN</sequence>
<evidence type="ECO:0008006" key="3">
    <source>
        <dbReference type="Google" id="ProtNLM"/>
    </source>
</evidence>
<keyword evidence="1" id="KW-1133">Transmembrane helix</keyword>
<keyword evidence="1" id="KW-0812">Transmembrane</keyword>
<dbReference type="AlphaFoldDB" id="A0A382GDJ4"/>
<organism evidence="2">
    <name type="scientific">marine metagenome</name>
    <dbReference type="NCBI Taxonomy" id="408172"/>
    <lineage>
        <taxon>unclassified sequences</taxon>
        <taxon>metagenomes</taxon>
        <taxon>ecological metagenomes</taxon>
    </lineage>
</organism>
<feature type="transmembrane region" description="Helical" evidence="1">
    <location>
        <begin position="97"/>
        <end position="118"/>
    </location>
</feature>
<name>A0A382GDJ4_9ZZZZ</name>
<gene>
    <name evidence="2" type="ORF">METZ01_LOCUS225598</name>
</gene>
<dbReference type="EMBL" id="UINC01054711">
    <property type="protein sequence ID" value="SVB72744.1"/>
    <property type="molecule type" value="Genomic_DNA"/>
</dbReference>
<protein>
    <recommendedName>
        <fullName evidence="3">DUF2784 domain-containing protein</fullName>
    </recommendedName>
</protein>
<evidence type="ECO:0000256" key="1">
    <source>
        <dbReference type="SAM" id="Phobius"/>
    </source>
</evidence>
<accession>A0A382GDJ4</accession>
<proteinExistence type="predicted"/>
<dbReference type="InterPro" id="IPR021218">
    <property type="entry name" value="DUF2784"/>
</dbReference>
<keyword evidence="1" id="KW-0472">Membrane</keyword>
<reference evidence="2" key="1">
    <citation type="submission" date="2018-05" db="EMBL/GenBank/DDBJ databases">
        <authorList>
            <person name="Lanie J.A."/>
            <person name="Ng W.-L."/>
            <person name="Kazmierczak K.M."/>
            <person name="Andrzejewski T.M."/>
            <person name="Davidsen T.M."/>
            <person name="Wayne K.J."/>
            <person name="Tettelin H."/>
            <person name="Glass J.I."/>
            <person name="Rusch D."/>
            <person name="Podicherti R."/>
            <person name="Tsui H.-C.T."/>
            <person name="Winkler M.E."/>
        </authorList>
    </citation>
    <scope>NUCLEOTIDE SEQUENCE</scope>
</reference>
<feature type="transmembrane region" description="Helical" evidence="1">
    <location>
        <begin position="12"/>
        <end position="30"/>
    </location>
</feature>